<evidence type="ECO:0000313" key="4">
    <source>
        <dbReference type="Proteomes" id="UP000814243"/>
    </source>
</evidence>
<name>A0A922S939_SPOEX</name>
<gene>
    <name evidence="3" type="ORF">HF086_006279</name>
</gene>
<dbReference type="EMBL" id="JACEFF010000888">
    <property type="protein sequence ID" value="KAH9628910.1"/>
    <property type="molecule type" value="Genomic_DNA"/>
</dbReference>
<evidence type="ECO:0000256" key="1">
    <source>
        <dbReference type="SAM" id="Coils"/>
    </source>
</evidence>
<feature type="compositionally biased region" description="Polar residues" evidence="2">
    <location>
        <begin position="407"/>
        <end position="417"/>
    </location>
</feature>
<accession>A0A922S939</accession>
<reference evidence="3" key="1">
    <citation type="journal article" date="2021" name="G3 (Bethesda)">
        <title>Genome and transcriptome analysis of the beet armyworm Spodoptera exigua reveals targets for pest control. .</title>
        <authorList>
            <person name="Simon S."/>
            <person name="Breeschoten T."/>
            <person name="Jansen H.J."/>
            <person name="Dirks R.P."/>
            <person name="Schranz M.E."/>
            <person name="Ros V.I.D."/>
        </authorList>
    </citation>
    <scope>NUCLEOTIDE SEQUENCE</scope>
    <source>
        <strain evidence="3">TB_SE_WUR_2020</strain>
    </source>
</reference>
<keyword evidence="1" id="KW-0175">Coiled coil</keyword>
<feature type="region of interest" description="Disordered" evidence="2">
    <location>
        <begin position="680"/>
        <end position="708"/>
    </location>
</feature>
<feature type="region of interest" description="Disordered" evidence="2">
    <location>
        <begin position="407"/>
        <end position="426"/>
    </location>
</feature>
<feature type="coiled-coil region" evidence="1">
    <location>
        <begin position="57"/>
        <end position="87"/>
    </location>
</feature>
<feature type="compositionally biased region" description="Basic and acidic residues" evidence="2">
    <location>
        <begin position="466"/>
        <end position="476"/>
    </location>
</feature>
<sequence length="708" mass="78716">MADDKRTDESPRNSYVDSLIDRLNLEIPIDSEDDLIDSRRLTIHPINNRCETSTNSCNNFDKELTELENLIKKLQCEIGEMAKYSNKPVSKCKNIVDDKDCGNKVDVKDCGNVVDTTDCDHLVNATDCDNFVESKDCYSDNEQEEDDDDCNNDVIKTCSKIKVVNRLTNKKDDGKDKKRGFKLGKGSQNPDIVFPVLIKDEGVLEQQAKKFTGNMSNSIKISGPENDTLDDVRRNFSMLWDDETTNSIEDATEDIMTINDCPPKPLNDPSFKPSDNPKIHLINNDLIDSFDNSNTINTQQELGVNFPVDLKHSSSIHKTNDDNTPTKVNDSNSTELCEKALTVSEKCNPTTIMHSESSGNQLKDNTKILNHEKDSSATVTVIDKSKEIKTEKTDLHNAMQNAISSTNEKTSIPKNPMNNPPVAEKCSAKSESFSIIKTLRRIVGKESVKSIQKEKQSQDQESLTDSSKKIDNSTSKKDSFIIKEDPKIDTKIIKPAITQDVLPKLSNKDSDHKEIQHDPSSTVTKSDINEETSKTTEFNPTCNIEIKPVIVNKLLSEKPVPSAPSANSNDLVKLTTNSASQTIVPVNAKRTNQKPQEISNEISNINSVQDPNPVADISTSHVTIPDGFNKNLVIEDAKTILRHATNDAVKRSEAIENHGAVTDGLAEGDIHYKCDDVFTDDDIFSDEDDDDDANEDEDGDGNNQYDLD</sequence>
<protein>
    <submittedName>
        <fullName evidence="3">Uncharacterized protein</fullName>
    </submittedName>
</protein>
<feature type="compositionally biased region" description="Acidic residues" evidence="2">
    <location>
        <begin position="680"/>
        <end position="700"/>
    </location>
</feature>
<feature type="region of interest" description="Disordered" evidence="2">
    <location>
        <begin position="446"/>
        <end position="476"/>
    </location>
</feature>
<feature type="compositionally biased region" description="Basic and acidic residues" evidence="2">
    <location>
        <begin position="446"/>
        <end position="458"/>
    </location>
</feature>
<comment type="caution">
    <text evidence="3">The sequence shown here is derived from an EMBL/GenBank/DDBJ whole genome shotgun (WGS) entry which is preliminary data.</text>
</comment>
<evidence type="ECO:0000313" key="3">
    <source>
        <dbReference type="EMBL" id="KAH9628910.1"/>
    </source>
</evidence>
<dbReference type="AlphaFoldDB" id="A0A922S939"/>
<feature type="compositionally biased region" description="Basic and acidic residues" evidence="2">
    <location>
        <begin position="506"/>
        <end position="517"/>
    </location>
</feature>
<evidence type="ECO:0000256" key="2">
    <source>
        <dbReference type="SAM" id="MobiDB-lite"/>
    </source>
</evidence>
<proteinExistence type="predicted"/>
<organism evidence="3 4">
    <name type="scientific">Spodoptera exigua</name>
    <name type="common">Beet armyworm</name>
    <name type="synonym">Noctua fulgens</name>
    <dbReference type="NCBI Taxonomy" id="7107"/>
    <lineage>
        <taxon>Eukaryota</taxon>
        <taxon>Metazoa</taxon>
        <taxon>Ecdysozoa</taxon>
        <taxon>Arthropoda</taxon>
        <taxon>Hexapoda</taxon>
        <taxon>Insecta</taxon>
        <taxon>Pterygota</taxon>
        <taxon>Neoptera</taxon>
        <taxon>Endopterygota</taxon>
        <taxon>Lepidoptera</taxon>
        <taxon>Glossata</taxon>
        <taxon>Ditrysia</taxon>
        <taxon>Noctuoidea</taxon>
        <taxon>Noctuidae</taxon>
        <taxon>Amphipyrinae</taxon>
        <taxon>Spodoptera</taxon>
    </lineage>
</organism>
<feature type="region of interest" description="Disordered" evidence="2">
    <location>
        <begin position="503"/>
        <end position="536"/>
    </location>
</feature>
<dbReference type="Proteomes" id="UP000814243">
    <property type="component" value="Unassembled WGS sequence"/>
</dbReference>